<evidence type="ECO:0000313" key="8">
    <source>
        <dbReference type="EMBL" id="RKI89636.1"/>
    </source>
</evidence>
<feature type="transmembrane region" description="Helical" evidence="7">
    <location>
        <begin position="169"/>
        <end position="186"/>
    </location>
</feature>
<gene>
    <name evidence="8" type="ORF">D7V94_16790</name>
</gene>
<feature type="transmembrane region" description="Helical" evidence="7">
    <location>
        <begin position="6"/>
        <end position="28"/>
    </location>
</feature>
<comment type="subcellular location">
    <subcellularLocation>
        <location evidence="1">Cell membrane</location>
        <topology evidence="1">Multi-pass membrane protein</topology>
    </subcellularLocation>
</comment>
<evidence type="ECO:0000256" key="7">
    <source>
        <dbReference type="SAM" id="Phobius"/>
    </source>
</evidence>
<comment type="caution">
    <text evidence="8">The sequence shown here is derived from an EMBL/GenBank/DDBJ whole genome shotgun (WGS) entry which is preliminary data.</text>
</comment>
<feature type="transmembrane region" description="Helical" evidence="7">
    <location>
        <begin position="76"/>
        <end position="99"/>
    </location>
</feature>
<comment type="similarity">
    <text evidence="2">Belongs to the chromate ion transporter (CHR) (TC 2.A.51) family.</text>
</comment>
<accession>A0A3A9AQT9</accession>
<dbReference type="InterPro" id="IPR052518">
    <property type="entry name" value="CHR_Transporter"/>
</dbReference>
<dbReference type="PANTHER" id="PTHR43663:SF1">
    <property type="entry name" value="CHROMATE TRANSPORTER"/>
    <property type="match status" value="1"/>
</dbReference>
<dbReference type="GO" id="GO:0005886">
    <property type="term" value="C:plasma membrane"/>
    <property type="evidence" value="ECO:0007669"/>
    <property type="project" value="UniProtKB-SubCell"/>
</dbReference>
<feature type="transmembrane region" description="Helical" evidence="7">
    <location>
        <begin position="142"/>
        <end position="162"/>
    </location>
</feature>
<dbReference type="EMBL" id="RAYQ01000020">
    <property type="protein sequence ID" value="RKI89636.1"/>
    <property type="molecule type" value="Genomic_DNA"/>
</dbReference>
<dbReference type="AlphaFoldDB" id="A0A3A9AQT9"/>
<evidence type="ECO:0000256" key="3">
    <source>
        <dbReference type="ARBA" id="ARBA00022475"/>
    </source>
</evidence>
<evidence type="ECO:0000256" key="2">
    <source>
        <dbReference type="ARBA" id="ARBA00005262"/>
    </source>
</evidence>
<protein>
    <submittedName>
        <fullName evidence="8">Chromate transporter</fullName>
    </submittedName>
</protein>
<keyword evidence="4 7" id="KW-0812">Transmembrane</keyword>
<dbReference type="Pfam" id="PF02417">
    <property type="entry name" value="Chromate_transp"/>
    <property type="match status" value="1"/>
</dbReference>
<keyword evidence="6 7" id="KW-0472">Membrane</keyword>
<name>A0A3A9AQT9_9FIRM</name>
<evidence type="ECO:0000256" key="6">
    <source>
        <dbReference type="ARBA" id="ARBA00023136"/>
    </source>
</evidence>
<reference evidence="8 9" key="1">
    <citation type="submission" date="2018-09" db="EMBL/GenBank/DDBJ databases">
        <title>Murine metabolic-syndrome-specific gut microbial biobank.</title>
        <authorList>
            <person name="Liu C."/>
        </authorList>
    </citation>
    <scope>NUCLEOTIDE SEQUENCE [LARGE SCALE GENOMIC DNA]</scope>
    <source>
        <strain evidence="8 9">0.1xD8-82</strain>
    </source>
</reference>
<evidence type="ECO:0000256" key="4">
    <source>
        <dbReference type="ARBA" id="ARBA00022692"/>
    </source>
</evidence>
<sequence>MIYLELLWSFFQIGLFSIGGGYAAMPLIQNQVVDAHPWLTMTQFADIMTIAEMTPGPIAINSATFVGIQVAGIPGAIIATIGCILPSCVIVITLAYIYYRFRGLKMVQGVLAGLRPAVVAMIASAGITLVIMAFYGERTLPVDLGVINIISVMIFAAGFLVLRKWKVNPIYVMLGAGAAGVLLYSIV</sequence>
<dbReference type="PANTHER" id="PTHR43663">
    <property type="entry name" value="CHROMATE TRANSPORT PROTEIN-RELATED"/>
    <property type="match status" value="1"/>
</dbReference>
<organism evidence="8 9">
    <name type="scientific">Parablautia intestinalis</name>
    <dbReference type="NCBI Taxonomy" id="2320100"/>
    <lineage>
        <taxon>Bacteria</taxon>
        <taxon>Bacillati</taxon>
        <taxon>Bacillota</taxon>
        <taxon>Clostridia</taxon>
        <taxon>Lachnospirales</taxon>
        <taxon>Lachnospiraceae</taxon>
        <taxon>Parablautia</taxon>
    </lineage>
</organism>
<evidence type="ECO:0000313" key="9">
    <source>
        <dbReference type="Proteomes" id="UP000280696"/>
    </source>
</evidence>
<feature type="transmembrane region" description="Helical" evidence="7">
    <location>
        <begin position="111"/>
        <end position="136"/>
    </location>
</feature>
<proteinExistence type="inferred from homology"/>
<evidence type="ECO:0000256" key="5">
    <source>
        <dbReference type="ARBA" id="ARBA00022989"/>
    </source>
</evidence>
<dbReference type="InterPro" id="IPR003370">
    <property type="entry name" value="Chromate_transpt"/>
</dbReference>
<dbReference type="OrthoDB" id="9788907at2"/>
<dbReference type="GO" id="GO:0015109">
    <property type="term" value="F:chromate transmembrane transporter activity"/>
    <property type="evidence" value="ECO:0007669"/>
    <property type="project" value="InterPro"/>
</dbReference>
<dbReference type="RefSeq" id="WP_120471489.1">
    <property type="nucleotide sequence ID" value="NZ_RAYQ01000020.1"/>
</dbReference>
<keyword evidence="3" id="KW-1003">Cell membrane</keyword>
<evidence type="ECO:0000256" key="1">
    <source>
        <dbReference type="ARBA" id="ARBA00004651"/>
    </source>
</evidence>
<dbReference type="Proteomes" id="UP000280696">
    <property type="component" value="Unassembled WGS sequence"/>
</dbReference>
<keyword evidence="5 7" id="KW-1133">Transmembrane helix</keyword>
<keyword evidence="9" id="KW-1185">Reference proteome</keyword>